<dbReference type="PROSITE" id="PS00760">
    <property type="entry name" value="SPASE_I_2"/>
    <property type="match status" value="1"/>
</dbReference>
<proteinExistence type="inferred from homology"/>
<dbReference type="EC" id="3.4.21.89" evidence="3 7"/>
<keyword evidence="7" id="KW-1133">Transmembrane helix</keyword>
<feature type="transmembrane region" description="Helical" evidence="7">
    <location>
        <begin position="37"/>
        <end position="56"/>
    </location>
</feature>
<organism evidence="10 11">
    <name type="scientific">Granulicella mallensis</name>
    <dbReference type="NCBI Taxonomy" id="940614"/>
    <lineage>
        <taxon>Bacteria</taxon>
        <taxon>Pseudomonadati</taxon>
        <taxon>Acidobacteriota</taxon>
        <taxon>Terriglobia</taxon>
        <taxon>Terriglobales</taxon>
        <taxon>Acidobacteriaceae</taxon>
        <taxon>Granulicella</taxon>
    </lineage>
</organism>
<evidence type="ECO:0000256" key="4">
    <source>
        <dbReference type="ARBA" id="ARBA00019232"/>
    </source>
</evidence>
<evidence type="ECO:0000259" key="9">
    <source>
        <dbReference type="Pfam" id="PF10502"/>
    </source>
</evidence>
<dbReference type="PRINTS" id="PR00727">
    <property type="entry name" value="LEADERPTASE"/>
</dbReference>
<accession>A0A7W8E994</accession>
<dbReference type="RefSeq" id="WP_184254628.1">
    <property type="nucleotide sequence ID" value="NZ_JACHIO010000006.1"/>
</dbReference>
<dbReference type="InterPro" id="IPR036286">
    <property type="entry name" value="LexA/Signal_pep-like_sf"/>
</dbReference>
<dbReference type="InterPro" id="IPR019757">
    <property type="entry name" value="Pept_S26A_signal_pept_1_Lys-AS"/>
</dbReference>
<dbReference type="Pfam" id="PF10502">
    <property type="entry name" value="Peptidase_S26"/>
    <property type="match status" value="1"/>
</dbReference>
<comment type="subcellular location">
    <subcellularLocation>
        <location evidence="7">Membrane</location>
        <topology evidence="7">Single-pass type II membrane protein</topology>
    </subcellularLocation>
</comment>
<keyword evidence="7" id="KW-0645">Protease</keyword>
<evidence type="ECO:0000256" key="8">
    <source>
        <dbReference type="SAM" id="MobiDB-lite"/>
    </source>
</evidence>
<evidence type="ECO:0000256" key="1">
    <source>
        <dbReference type="ARBA" id="ARBA00000677"/>
    </source>
</evidence>
<dbReference type="InterPro" id="IPR019533">
    <property type="entry name" value="Peptidase_S26"/>
</dbReference>
<dbReference type="Gene3D" id="2.10.109.10">
    <property type="entry name" value="Umud Fragment, subunit A"/>
    <property type="match status" value="1"/>
</dbReference>
<keyword evidence="7" id="KW-0472">Membrane</keyword>
<evidence type="ECO:0000256" key="5">
    <source>
        <dbReference type="ARBA" id="ARBA00022801"/>
    </source>
</evidence>
<keyword evidence="7" id="KW-0812">Transmembrane</keyword>
<feature type="region of interest" description="Disordered" evidence="8">
    <location>
        <begin position="1"/>
        <end position="31"/>
    </location>
</feature>
<dbReference type="PANTHER" id="PTHR43390">
    <property type="entry name" value="SIGNAL PEPTIDASE I"/>
    <property type="match status" value="1"/>
</dbReference>
<dbReference type="Proteomes" id="UP000584867">
    <property type="component" value="Unassembled WGS sequence"/>
</dbReference>
<dbReference type="CDD" id="cd06530">
    <property type="entry name" value="S26_SPase_I"/>
    <property type="match status" value="1"/>
</dbReference>
<dbReference type="EMBL" id="JACHIO010000006">
    <property type="protein sequence ID" value="MBB5063451.1"/>
    <property type="molecule type" value="Genomic_DNA"/>
</dbReference>
<feature type="active site" evidence="6">
    <location>
        <position position="65"/>
    </location>
</feature>
<keyword evidence="5 7" id="KW-0378">Hydrolase</keyword>
<dbReference type="GO" id="GO:0004252">
    <property type="term" value="F:serine-type endopeptidase activity"/>
    <property type="evidence" value="ECO:0007669"/>
    <property type="project" value="InterPro"/>
</dbReference>
<evidence type="ECO:0000256" key="7">
    <source>
        <dbReference type="RuleBase" id="RU362042"/>
    </source>
</evidence>
<feature type="active site" evidence="6">
    <location>
        <position position="120"/>
    </location>
</feature>
<evidence type="ECO:0000256" key="6">
    <source>
        <dbReference type="PIRSR" id="PIRSR600223-1"/>
    </source>
</evidence>
<evidence type="ECO:0000313" key="10">
    <source>
        <dbReference type="EMBL" id="MBB5063451.1"/>
    </source>
</evidence>
<dbReference type="PANTHER" id="PTHR43390:SF1">
    <property type="entry name" value="CHLOROPLAST PROCESSING PEPTIDASE"/>
    <property type="match status" value="1"/>
</dbReference>
<comment type="caution">
    <text evidence="10">The sequence shown here is derived from an EMBL/GenBank/DDBJ whole genome shotgun (WGS) entry which is preliminary data.</text>
</comment>
<evidence type="ECO:0000256" key="2">
    <source>
        <dbReference type="ARBA" id="ARBA00009370"/>
    </source>
</evidence>
<dbReference type="AlphaFoldDB" id="A0A7W8E994"/>
<name>A0A7W8E994_9BACT</name>
<dbReference type="GO" id="GO:0009003">
    <property type="term" value="F:signal peptidase activity"/>
    <property type="evidence" value="ECO:0007669"/>
    <property type="project" value="UniProtKB-EC"/>
</dbReference>
<reference evidence="10 11" key="1">
    <citation type="submission" date="2020-08" db="EMBL/GenBank/DDBJ databases">
        <title>Genomic Encyclopedia of Type Strains, Phase IV (KMG-V): Genome sequencing to study the core and pangenomes of soil and plant-associated prokaryotes.</title>
        <authorList>
            <person name="Whitman W."/>
        </authorList>
    </citation>
    <scope>NUCLEOTIDE SEQUENCE [LARGE SCALE GENOMIC DNA]</scope>
    <source>
        <strain evidence="10 11">X5P3</strain>
    </source>
</reference>
<feature type="domain" description="Peptidase S26" evidence="9">
    <location>
        <begin position="37"/>
        <end position="241"/>
    </location>
</feature>
<dbReference type="GO" id="GO:0016020">
    <property type="term" value="C:membrane"/>
    <property type="evidence" value="ECO:0007669"/>
    <property type="project" value="UniProtKB-SubCell"/>
</dbReference>
<dbReference type="NCBIfam" id="TIGR02227">
    <property type="entry name" value="sigpep_I_bact"/>
    <property type="match status" value="1"/>
</dbReference>
<protein>
    <recommendedName>
        <fullName evidence="4 7">Signal peptidase I</fullName>
        <ecNumber evidence="3 7">3.4.21.89</ecNumber>
    </recommendedName>
</protein>
<gene>
    <name evidence="10" type="ORF">HDF15_001793</name>
</gene>
<sequence>MNKSAEEPVAEERNDAAAGKSKDTKQNQERTETPLEALASISTVLVVGLFVMSFIFQNFEIPSASMEKTLLIGDHVVVDRATLAPQTKWAPFVHYRPVQRGDIIVFLKPNPETPDLILVKRAIGLPGDRIHLRKGIVYLNGVAQNEPYAGMPTNDGVYEHGYIPYRDDFPSDVAGISEQAINNHASLWAVELPSHIQGDDLVVPPGTVFAMGDNRTESLDGRYWGFVPQENIMGRPLFVYWSFKTPADQEDKTSMGDRIGFVFHVMLHIFDGTRWNRTLHVIR</sequence>
<dbReference type="SUPFAM" id="SSF51306">
    <property type="entry name" value="LexA/Signal peptidase"/>
    <property type="match status" value="1"/>
</dbReference>
<dbReference type="InterPro" id="IPR000223">
    <property type="entry name" value="Pept_S26A_signal_pept_1"/>
</dbReference>
<comment type="similarity">
    <text evidence="2 7">Belongs to the peptidase S26 family.</text>
</comment>
<comment type="catalytic activity">
    <reaction evidence="1 7">
        <text>Cleavage of hydrophobic, N-terminal signal or leader sequences from secreted and periplasmic proteins.</text>
        <dbReference type="EC" id="3.4.21.89"/>
    </reaction>
</comment>
<evidence type="ECO:0000256" key="3">
    <source>
        <dbReference type="ARBA" id="ARBA00013208"/>
    </source>
</evidence>
<evidence type="ECO:0000313" key="11">
    <source>
        <dbReference type="Proteomes" id="UP000584867"/>
    </source>
</evidence>
<dbReference type="GO" id="GO:0006465">
    <property type="term" value="P:signal peptide processing"/>
    <property type="evidence" value="ECO:0007669"/>
    <property type="project" value="InterPro"/>
</dbReference>